<dbReference type="RefSeq" id="WP_219197813.1">
    <property type="nucleotide sequence ID" value="NZ_JAHWLI010000110.1"/>
</dbReference>
<reference evidence="1" key="1">
    <citation type="submission" date="2021-07" db="EMBL/GenBank/DDBJ databases">
        <authorList>
            <person name="Stanton E."/>
        </authorList>
    </citation>
    <scope>NUCLEOTIDE SEQUENCE</scope>
    <source>
        <strain evidence="1">2021EL-01139</strain>
    </source>
</reference>
<dbReference type="Proteomes" id="UP001155882">
    <property type="component" value="Unassembled WGS sequence"/>
</dbReference>
<evidence type="ECO:0000313" key="1">
    <source>
        <dbReference type="EMBL" id="MBW3118838.1"/>
    </source>
</evidence>
<proteinExistence type="predicted"/>
<name>A0AAE2ZIU7_PRORE</name>
<feature type="non-terminal residue" evidence="1">
    <location>
        <position position="1"/>
    </location>
</feature>
<protein>
    <submittedName>
        <fullName evidence="1">Uncharacterized protein</fullName>
    </submittedName>
</protein>
<evidence type="ECO:0000313" key="2">
    <source>
        <dbReference type="Proteomes" id="UP001155882"/>
    </source>
</evidence>
<comment type="caution">
    <text evidence="1">The sequence shown here is derived from an EMBL/GenBank/DDBJ whole genome shotgun (WGS) entry which is preliminary data.</text>
</comment>
<organism evidence="1 2">
    <name type="scientific">Providencia rettgeri</name>
    <dbReference type="NCBI Taxonomy" id="587"/>
    <lineage>
        <taxon>Bacteria</taxon>
        <taxon>Pseudomonadati</taxon>
        <taxon>Pseudomonadota</taxon>
        <taxon>Gammaproteobacteria</taxon>
        <taxon>Enterobacterales</taxon>
        <taxon>Morganellaceae</taxon>
        <taxon>Providencia</taxon>
    </lineage>
</organism>
<gene>
    <name evidence="1" type="ORF">KYI77_20560</name>
</gene>
<dbReference type="AlphaFoldDB" id="A0AAE2ZIU7"/>
<sequence length="62" mass="7021">QIIQFNNHLSKHSVVKPYLDKLVAGLARRANPKDFNPARPTISSHYQASNPSNIYLSKYLVV</sequence>
<dbReference type="EMBL" id="JAHWLI010000110">
    <property type="protein sequence ID" value="MBW3118838.1"/>
    <property type="molecule type" value="Genomic_DNA"/>
</dbReference>
<accession>A0AAE2ZIU7</accession>